<evidence type="ECO:0000313" key="4">
    <source>
        <dbReference type="Proteomes" id="UP000822688"/>
    </source>
</evidence>
<evidence type="ECO:0000256" key="1">
    <source>
        <dbReference type="SAM" id="MobiDB-lite"/>
    </source>
</evidence>
<evidence type="ECO:0000256" key="2">
    <source>
        <dbReference type="SAM" id="SignalP"/>
    </source>
</evidence>
<keyword evidence="2" id="KW-0732">Signal</keyword>
<proteinExistence type="predicted"/>
<accession>A0A8T0I012</accession>
<sequence length="88" mass="9514">MTGLGMHPQCVELCFICLCFEPCVSIPELGCWISRTPRLSSPPSPAPSPSQTSSPPCQGCGPRPGLSFEVRRSISRLVFLLLCLLNPL</sequence>
<organism evidence="3 4">
    <name type="scientific">Ceratodon purpureus</name>
    <name type="common">Fire moss</name>
    <name type="synonym">Dicranum purpureum</name>
    <dbReference type="NCBI Taxonomy" id="3225"/>
    <lineage>
        <taxon>Eukaryota</taxon>
        <taxon>Viridiplantae</taxon>
        <taxon>Streptophyta</taxon>
        <taxon>Embryophyta</taxon>
        <taxon>Bryophyta</taxon>
        <taxon>Bryophytina</taxon>
        <taxon>Bryopsida</taxon>
        <taxon>Dicranidae</taxon>
        <taxon>Pseudoditrichales</taxon>
        <taxon>Ditrichaceae</taxon>
        <taxon>Ceratodon</taxon>
    </lineage>
</organism>
<comment type="caution">
    <text evidence="3">The sequence shown here is derived from an EMBL/GenBank/DDBJ whole genome shotgun (WGS) entry which is preliminary data.</text>
</comment>
<evidence type="ECO:0000313" key="3">
    <source>
        <dbReference type="EMBL" id="KAG0576772.1"/>
    </source>
</evidence>
<feature type="region of interest" description="Disordered" evidence="1">
    <location>
        <begin position="38"/>
        <end position="61"/>
    </location>
</feature>
<dbReference type="AlphaFoldDB" id="A0A8T0I012"/>
<feature type="signal peptide" evidence="2">
    <location>
        <begin position="1"/>
        <end position="25"/>
    </location>
</feature>
<protein>
    <submittedName>
        <fullName evidence="3">Uncharacterized protein</fullName>
    </submittedName>
</protein>
<reference evidence="3" key="1">
    <citation type="submission" date="2020-06" db="EMBL/GenBank/DDBJ databases">
        <title>WGS assembly of Ceratodon purpureus strain R40.</title>
        <authorList>
            <person name="Carey S.B."/>
            <person name="Jenkins J."/>
            <person name="Shu S."/>
            <person name="Lovell J.T."/>
            <person name="Sreedasyam A."/>
            <person name="Maumus F."/>
            <person name="Tiley G.P."/>
            <person name="Fernandez-Pozo N."/>
            <person name="Barry K."/>
            <person name="Chen C."/>
            <person name="Wang M."/>
            <person name="Lipzen A."/>
            <person name="Daum C."/>
            <person name="Saski C.A."/>
            <person name="Payton A.C."/>
            <person name="Mcbreen J.C."/>
            <person name="Conrad R.E."/>
            <person name="Kollar L.M."/>
            <person name="Olsson S."/>
            <person name="Huttunen S."/>
            <person name="Landis J.B."/>
            <person name="Wickett N.J."/>
            <person name="Johnson M.G."/>
            <person name="Rensing S.A."/>
            <person name="Grimwood J."/>
            <person name="Schmutz J."/>
            <person name="Mcdaniel S.F."/>
        </authorList>
    </citation>
    <scope>NUCLEOTIDE SEQUENCE</scope>
    <source>
        <strain evidence="3">R40</strain>
    </source>
</reference>
<dbReference type="Proteomes" id="UP000822688">
    <property type="component" value="Chromosome 5"/>
</dbReference>
<keyword evidence="4" id="KW-1185">Reference proteome</keyword>
<feature type="chain" id="PRO_5035758904" evidence="2">
    <location>
        <begin position="26"/>
        <end position="88"/>
    </location>
</feature>
<dbReference type="EMBL" id="CM026425">
    <property type="protein sequence ID" value="KAG0576772.1"/>
    <property type="molecule type" value="Genomic_DNA"/>
</dbReference>
<gene>
    <name evidence="3" type="ORF">KC19_5G106400</name>
</gene>
<name>A0A8T0I012_CERPU</name>